<evidence type="ECO:0000313" key="5">
    <source>
        <dbReference type="Proteomes" id="UP001500751"/>
    </source>
</evidence>
<dbReference type="Pfam" id="PF01645">
    <property type="entry name" value="Glu_synthase"/>
    <property type="match status" value="1"/>
</dbReference>
<organism evidence="4 5">
    <name type="scientific">Catenulispora yoronensis</name>
    <dbReference type="NCBI Taxonomy" id="450799"/>
    <lineage>
        <taxon>Bacteria</taxon>
        <taxon>Bacillati</taxon>
        <taxon>Actinomycetota</taxon>
        <taxon>Actinomycetes</taxon>
        <taxon>Catenulisporales</taxon>
        <taxon>Catenulisporaceae</taxon>
        <taxon>Catenulispora</taxon>
    </lineage>
</organism>
<dbReference type="Proteomes" id="UP001500751">
    <property type="component" value="Unassembled WGS sequence"/>
</dbReference>
<accession>A0ABP5FB50</accession>
<evidence type="ECO:0000313" key="4">
    <source>
        <dbReference type="EMBL" id="GAA2018191.1"/>
    </source>
</evidence>
<comment type="similarity">
    <text evidence="1">Belongs to the glutamate synthase family.</text>
</comment>
<name>A0ABP5FB50_9ACTN</name>
<dbReference type="InterPro" id="IPR013785">
    <property type="entry name" value="Aldolase_TIM"/>
</dbReference>
<dbReference type="InterPro" id="IPR002932">
    <property type="entry name" value="Glu_synthdom"/>
</dbReference>
<proteinExistence type="inferred from homology"/>
<reference evidence="5" key="1">
    <citation type="journal article" date="2019" name="Int. J. Syst. Evol. Microbiol.">
        <title>The Global Catalogue of Microorganisms (GCM) 10K type strain sequencing project: providing services to taxonomists for standard genome sequencing and annotation.</title>
        <authorList>
            <consortium name="The Broad Institute Genomics Platform"/>
            <consortium name="The Broad Institute Genome Sequencing Center for Infectious Disease"/>
            <person name="Wu L."/>
            <person name="Ma J."/>
        </authorList>
    </citation>
    <scope>NUCLEOTIDE SEQUENCE [LARGE SCALE GENOMIC DNA]</scope>
    <source>
        <strain evidence="5">JCM 16014</strain>
    </source>
</reference>
<evidence type="ECO:0000259" key="3">
    <source>
        <dbReference type="Pfam" id="PF01645"/>
    </source>
</evidence>
<gene>
    <name evidence="4" type="ORF">GCM10009839_12870</name>
</gene>
<sequence length="454" mass="46989">MNALRADGFPEDQVRHRARAGAAAVFPPGADYGSVLFGGAPYSGDAASADTGSPGSPDPLDQARLVPPVFMPQRLEKLIDLGREPLYSDVDLTTDVGGLRSPLPVYVSAFGSTRAASAEVGAAASRQAGRLGLPMVIGENVVPHGGYGRAADDDAERSMLRRMRAYGEALPDGFGGVVVQQSTEDADAEVWNLVYSDPSALPLLASGRLAFELKVGQGAKPGLGGMTLVDPATADRLRGIYQLEAVDGTGASLRSSSPGTYTEEILRQQIRLMRNNFPRAHVWVKLPPARDVAVAAAVAWEAGAAAVTVDGAEGGTGWAPNAFLDHVGLPLGECLARIGGGSSGSGGSGGSSAGPDDGFAGALLASGRMWEGARAVKALALGCRAVGLGRAALLASDEDRAAGLERFVQALALEMRMLISALGRYAPGDLRPEDLWQPARPRPAVPEPEAVRRP</sequence>
<feature type="region of interest" description="Disordered" evidence="2">
    <location>
        <begin position="430"/>
        <end position="454"/>
    </location>
</feature>
<comment type="caution">
    <text evidence="4">The sequence shown here is derived from an EMBL/GenBank/DDBJ whole genome shotgun (WGS) entry which is preliminary data.</text>
</comment>
<dbReference type="RefSeq" id="WP_344664562.1">
    <property type="nucleotide sequence ID" value="NZ_BAAAQN010000005.1"/>
</dbReference>
<keyword evidence="5" id="KW-1185">Reference proteome</keyword>
<feature type="domain" description="Glutamate synthase" evidence="3">
    <location>
        <begin position="210"/>
        <end position="395"/>
    </location>
</feature>
<dbReference type="SUPFAM" id="SSF51395">
    <property type="entry name" value="FMN-linked oxidoreductases"/>
    <property type="match status" value="1"/>
</dbReference>
<dbReference type="PANTHER" id="PTHR43819">
    <property type="entry name" value="ARCHAEAL-TYPE GLUTAMATE SYNTHASE [NADPH]"/>
    <property type="match status" value="1"/>
</dbReference>
<dbReference type="Gene3D" id="3.20.20.70">
    <property type="entry name" value="Aldolase class I"/>
    <property type="match status" value="1"/>
</dbReference>
<dbReference type="EMBL" id="BAAAQN010000005">
    <property type="protein sequence ID" value="GAA2018191.1"/>
    <property type="molecule type" value="Genomic_DNA"/>
</dbReference>
<protein>
    <submittedName>
        <fullName evidence="4">Glutamate synthase-related protein</fullName>
    </submittedName>
</protein>
<dbReference type="PANTHER" id="PTHR43819:SF1">
    <property type="entry name" value="ARCHAEAL-TYPE GLUTAMATE SYNTHASE [NADPH]"/>
    <property type="match status" value="1"/>
</dbReference>
<evidence type="ECO:0000256" key="1">
    <source>
        <dbReference type="ARBA" id="ARBA00009716"/>
    </source>
</evidence>
<evidence type="ECO:0000256" key="2">
    <source>
        <dbReference type="SAM" id="MobiDB-lite"/>
    </source>
</evidence>